<dbReference type="GO" id="GO:0019262">
    <property type="term" value="P:N-acetylneuraminate catabolic process"/>
    <property type="evidence" value="ECO:0007669"/>
    <property type="project" value="UniProtKB-UniRule"/>
</dbReference>
<comment type="function">
    <text evidence="4">Catalyzes the reversible isomerization-deamination of glucosamine 6-phosphate (GlcN6P) to form fructose 6-phosphate (Fru6P) and ammonium ion.</text>
</comment>
<dbReference type="Proteomes" id="UP000264146">
    <property type="component" value="Chromosome"/>
</dbReference>
<dbReference type="PANTHER" id="PTHR11280:SF5">
    <property type="entry name" value="GLUCOSAMINE-6-PHOSPHATE ISOMERASE"/>
    <property type="match status" value="1"/>
</dbReference>
<dbReference type="GO" id="GO:0006046">
    <property type="term" value="P:N-acetylglucosamine catabolic process"/>
    <property type="evidence" value="ECO:0007669"/>
    <property type="project" value="UniProtKB-UniRule"/>
</dbReference>
<comment type="similarity">
    <text evidence="4">Belongs to the glucosamine/galactosamine-6-phosphate isomerase family. NagB subfamily.</text>
</comment>
<feature type="active site" description="For ring-opening step" evidence="4">
    <location>
        <position position="144"/>
    </location>
</feature>
<dbReference type="NCBIfam" id="TIGR00502">
    <property type="entry name" value="nagB"/>
    <property type="match status" value="1"/>
</dbReference>
<dbReference type="InterPro" id="IPR004547">
    <property type="entry name" value="Glucosamine6P_isomerase"/>
</dbReference>
<dbReference type="EC" id="3.5.99.6" evidence="4"/>
<name>A0A7Z7QR97_STASC</name>
<dbReference type="GO" id="GO:0004342">
    <property type="term" value="F:glucosamine-6-phosphate deaminase activity"/>
    <property type="evidence" value="ECO:0007669"/>
    <property type="project" value="UniProtKB-UniRule"/>
</dbReference>
<comment type="catalytic activity">
    <reaction evidence="1 4">
        <text>alpha-D-glucosamine 6-phosphate + H2O = beta-D-fructose 6-phosphate + NH4(+)</text>
        <dbReference type="Rhea" id="RHEA:12172"/>
        <dbReference type="ChEBI" id="CHEBI:15377"/>
        <dbReference type="ChEBI" id="CHEBI:28938"/>
        <dbReference type="ChEBI" id="CHEBI:57634"/>
        <dbReference type="ChEBI" id="CHEBI:75989"/>
        <dbReference type="EC" id="3.5.99.6"/>
    </reaction>
</comment>
<evidence type="ECO:0000256" key="2">
    <source>
        <dbReference type="ARBA" id="ARBA00022801"/>
    </source>
</evidence>
<dbReference type="PROSITE" id="PS01161">
    <property type="entry name" value="GLC_GALNAC_ISOMERASE"/>
    <property type="match status" value="1"/>
</dbReference>
<evidence type="ECO:0000256" key="4">
    <source>
        <dbReference type="HAMAP-Rule" id="MF_01241"/>
    </source>
</evidence>
<keyword evidence="3 4" id="KW-0119">Carbohydrate metabolism</keyword>
<dbReference type="EMBL" id="UHEF01000001">
    <property type="protein sequence ID" value="SUM90227.1"/>
    <property type="molecule type" value="Genomic_DNA"/>
</dbReference>
<feature type="active site" description="Proton acceptor; for ring-opening step" evidence="4">
    <location>
        <position position="139"/>
    </location>
</feature>
<reference evidence="7" key="1">
    <citation type="submission" date="2018-06" db="EMBL/GenBank/DDBJ databases">
        <authorList>
            <consortium name="Pathogen Informatics"/>
            <person name="Doyle S."/>
        </authorList>
    </citation>
    <scope>NUCLEOTIDE SEQUENCE [LARGE SCALE GENOMIC DNA]</scope>
    <source>
        <strain evidence="7">NCTC12218</strain>
    </source>
</reference>
<feature type="domain" description="Glucosamine/galactosamine-6-phosphate isomerase" evidence="5">
    <location>
        <begin position="27"/>
        <end position="226"/>
    </location>
</feature>
<evidence type="ECO:0000259" key="5">
    <source>
        <dbReference type="Pfam" id="PF01182"/>
    </source>
</evidence>
<gene>
    <name evidence="7" type="primary">nagB_1</name>
    <name evidence="4" type="synonym">nagB</name>
    <name evidence="7" type="ORF">NCTC12218_02292</name>
</gene>
<dbReference type="GO" id="GO:0042802">
    <property type="term" value="F:identical protein binding"/>
    <property type="evidence" value="ECO:0007669"/>
    <property type="project" value="TreeGrafter"/>
</dbReference>
<protein>
    <recommendedName>
        <fullName evidence="4">Glucosamine-6-phosphate deaminase</fullName>
        <ecNumber evidence="4">3.5.99.6</ecNumber>
    </recommendedName>
    <alternativeName>
        <fullName evidence="4">GlcN6P deaminase</fullName>
        <shortName evidence="4">GNPDA</shortName>
    </alternativeName>
    <alternativeName>
        <fullName evidence="4">Glucosamine-6-phosphate isomerase</fullName>
    </alternativeName>
</protein>
<dbReference type="GO" id="GO:0016853">
    <property type="term" value="F:isomerase activity"/>
    <property type="evidence" value="ECO:0007669"/>
    <property type="project" value="UniProtKB-KW"/>
</dbReference>
<sequence length="240" mass="27037">MKIINLGTEAHASFHVACELYKQMLYQKESLLGLATGGTMVKVYEYLVELLQKNQLDVSHIETFNLDEYVGLAANHEESYYQYMQKVLFSAYPHFDPERIHLPNGIAQDIQAEAKRYEALLETGGAVDIQILGIGQNGHIGFNEPGTSFDSLTHCVNLTESTIQANSRYFETIDDVPKQAISMGLHSIMKAKRIILLAFGEQKREAMRQLMTKTITTEVPASILYRHPHVEVFVDDAAMP</sequence>
<evidence type="ECO:0000256" key="1">
    <source>
        <dbReference type="ARBA" id="ARBA00000644"/>
    </source>
</evidence>
<accession>A0A7Z7QR97</accession>
<dbReference type="FunFam" id="3.40.50.1360:FF:000003">
    <property type="entry name" value="Glucosamine-6-phosphate deaminase"/>
    <property type="match status" value="1"/>
</dbReference>
<dbReference type="RefSeq" id="WP_126496554.1">
    <property type="nucleotide sequence ID" value="NZ_LR962863.1"/>
</dbReference>
<feature type="active site" description="Proton acceptor; for enolization step" evidence="4">
    <location>
        <position position="67"/>
    </location>
</feature>
<comment type="caution">
    <text evidence="4">Lacks conserved residue(s) required for the propagation of feature annotation.</text>
</comment>
<dbReference type="InterPro" id="IPR037171">
    <property type="entry name" value="NagB/RpiA_transferase-like"/>
</dbReference>
<keyword evidence="7" id="KW-0413">Isomerase</keyword>
<dbReference type="GO" id="GO:0005737">
    <property type="term" value="C:cytoplasm"/>
    <property type="evidence" value="ECO:0007669"/>
    <property type="project" value="TreeGrafter"/>
</dbReference>
<evidence type="ECO:0000313" key="6">
    <source>
        <dbReference type="EMBL" id="CAD7360615.1"/>
    </source>
</evidence>
<comment type="pathway">
    <text evidence="4">Amino-sugar metabolism; N-acetylneuraminate degradation; D-fructose 6-phosphate from N-acetylneuraminate: step 5/5.</text>
</comment>
<evidence type="ECO:0000313" key="7">
    <source>
        <dbReference type="EMBL" id="SUM90227.1"/>
    </source>
</evidence>
<dbReference type="CDD" id="cd01399">
    <property type="entry name" value="GlcN6P_deaminase"/>
    <property type="match status" value="1"/>
</dbReference>
<organism evidence="7">
    <name type="scientific">Staphylococcus schleiferi</name>
    <dbReference type="NCBI Taxonomy" id="1295"/>
    <lineage>
        <taxon>Bacteria</taxon>
        <taxon>Bacillati</taxon>
        <taxon>Bacillota</taxon>
        <taxon>Bacilli</taxon>
        <taxon>Bacillales</taxon>
        <taxon>Staphylococcaceae</taxon>
        <taxon>Staphylococcus</taxon>
    </lineage>
</organism>
<evidence type="ECO:0000256" key="3">
    <source>
        <dbReference type="ARBA" id="ARBA00023277"/>
    </source>
</evidence>
<keyword evidence="2 4" id="KW-0378">Hydrolase</keyword>
<dbReference type="PANTHER" id="PTHR11280">
    <property type="entry name" value="GLUCOSAMINE-6-PHOSPHATE ISOMERASE"/>
    <property type="match status" value="1"/>
</dbReference>
<dbReference type="AlphaFoldDB" id="A0A7Z7QR97"/>
<dbReference type="GO" id="GO:0005975">
    <property type="term" value="P:carbohydrate metabolic process"/>
    <property type="evidence" value="ECO:0007669"/>
    <property type="project" value="InterPro"/>
</dbReference>
<dbReference type="InterPro" id="IPR006148">
    <property type="entry name" value="Glc/Gal-6P_isomerase"/>
</dbReference>
<dbReference type="InterPro" id="IPR018321">
    <property type="entry name" value="Glucosamine6P_isomerase_CS"/>
</dbReference>
<dbReference type="GO" id="GO:0006043">
    <property type="term" value="P:glucosamine catabolic process"/>
    <property type="evidence" value="ECO:0007669"/>
    <property type="project" value="TreeGrafter"/>
</dbReference>
<evidence type="ECO:0000313" key="8">
    <source>
        <dbReference type="Proteomes" id="UP000264146"/>
    </source>
</evidence>
<dbReference type="Pfam" id="PF01182">
    <property type="entry name" value="Glucosamine_iso"/>
    <property type="match status" value="1"/>
</dbReference>
<reference evidence="6 8" key="2">
    <citation type="submission" date="2020-11" db="EMBL/GenBank/DDBJ databases">
        <authorList>
            <consortium name="Pathogen Informatics"/>
        </authorList>
    </citation>
    <scope>NUCLEOTIDE SEQUENCE [LARGE SCALE GENOMIC DNA]</scope>
    <source>
        <strain evidence="6 8">NCTC12218</strain>
    </source>
</reference>
<dbReference type="UniPathway" id="UPA00629">
    <property type="reaction ID" value="UER00684"/>
</dbReference>
<dbReference type="EMBL" id="LR962863">
    <property type="protein sequence ID" value="CAD7360615.1"/>
    <property type="molecule type" value="Genomic_DNA"/>
</dbReference>
<feature type="active site" description="For ring-opening step" evidence="4">
    <location>
        <position position="137"/>
    </location>
</feature>
<dbReference type="HAMAP" id="MF_01241">
    <property type="entry name" value="GlcN6P_deamin"/>
    <property type="match status" value="1"/>
</dbReference>
<dbReference type="SUPFAM" id="SSF100950">
    <property type="entry name" value="NagB/RpiA/CoA transferase-like"/>
    <property type="match status" value="1"/>
</dbReference>
<proteinExistence type="inferred from homology"/>
<dbReference type="Gene3D" id="3.40.50.1360">
    <property type="match status" value="1"/>
</dbReference>